<dbReference type="AlphaFoldDB" id="A0A1I4YDV2"/>
<sequence length="108" mass="11771">MSTTDGWKAVTPADEVEEDDVVCVTACGRRLAVFHLEDGEYVVTDDRCTHGEASLADGYLDGDTIECPRHQGVFHVPTGKAMSPPVVDALPVYPTRIEDGQVWVQLPD</sequence>
<dbReference type="PROSITE" id="PS51296">
    <property type="entry name" value="RIESKE"/>
    <property type="match status" value="1"/>
</dbReference>
<dbReference type="RefSeq" id="WP_093342976.1">
    <property type="nucleotide sequence ID" value="NZ_FOUY01000013.1"/>
</dbReference>
<reference evidence="7 8" key="1">
    <citation type="submission" date="2016-10" db="EMBL/GenBank/DDBJ databases">
        <authorList>
            <person name="de Groot N.N."/>
        </authorList>
    </citation>
    <scope>NUCLEOTIDE SEQUENCE [LARGE SCALE GENOMIC DNA]</scope>
    <source>
        <strain evidence="7 8">CGMCC 4.1877</strain>
    </source>
</reference>
<keyword evidence="4" id="KW-0408">Iron</keyword>
<name>A0A1I4YDV2_PSUAM</name>
<evidence type="ECO:0000313" key="8">
    <source>
        <dbReference type="Proteomes" id="UP000199614"/>
    </source>
</evidence>
<dbReference type="CDD" id="cd03528">
    <property type="entry name" value="Rieske_RO_ferredoxin"/>
    <property type="match status" value="1"/>
</dbReference>
<dbReference type="GO" id="GO:0051213">
    <property type="term" value="F:dioxygenase activity"/>
    <property type="evidence" value="ECO:0007669"/>
    <property type="project" value="UniProtKB-KW"/>
</dbReference>
<dbReference type="SUPFAM" id="SSF50022">
    <property type="entry name" value="ISP domain"/>
    <property type="match status" value="1"/>
</dbReference>
<dbReference type="STRING" id="260086.SAMN05216207_101365"/>
<evidence type="ECO:0000256" key="3">
    <source>
        <dbReference type="ARBA" id="ARBA00023002"/>
    </source>
</evidence>
<protein>
    <submittedName>
        <fullName evidence="7">3-phenylpropionate/trans-cinnamate dioxygenase ferredoxin subunit/naphthalene 1,2-dioxygenase system ferredoxin subunit</fullName>
    </submittedName>
</protein>
<gene>
    <name evidence="7" type="ORF">SAMN05216207_101365</name>
</gene>
<dbReference type="GO" id="GO:0016705">
    <property type="term" value="F:oxidoreductase activity, acting on paired donors, with incorporation or reduction of molecular oxygen"/>
    <property type="evidence" value="ECO:0007669"/>
    <property type="project" value="UniProtKB-ARBA"/>
</dbReference>
<keyword evidence="8" id="KW-1185">Reference proteome</keyword>
<dbReference type="GO" id="GO:0051537">
    <property type="term" value="F:2 iron, 2 sulfur cluster binding"/>
    <property type="evidence" value="ECO:0007669"/>
    <property type="project" value="UniProtKB-KW"/>
</dbReference>
<dbReference type="Gene3D" id="2.102.10.10">
    <property type="entry name" value="Rieske [2Fe-2S] iron-sulphur domain"/>
    <property type="match status" value="1"/>
</dbReference>
<evidence type="ECO:0000313" key="7">
    <source>
        <dbReference type="EMBL" id="SFN36182.1"/>
    </source>
</evidence>
<dbReference type="InterPro" id="IPR036922">
    <property type="entry name" value="Rieske_2Fe-2S_sf"/>
</dbReference>
<dbReference type="Proteomes" id="UP000199614">
    <property type="component" value="Unassembled WGS sequence"/>
</dbReference>
<accession>A0A1I4YDV2</accession>
<keyword evidence="3" id="KW-0560">Oxidoreductase</keyword>
<dbReference type="PANTHER" id="PTHR21266:SF60">
    <property type="entry name" value="3-KETOSTEROID-9-ALPHA-MONOOXYGENASE, OXYGENASE COMPONENT"/>
    <property type="match status" value="1"/>
</dbReference>
<organism evidence="7 8">
    <name type="scientific">Pseudonocardia ammonioxydans</name>
    <dbReference type="NCBI Taxonomy" id="260086"/>
    <lineage>
        <taxon>Bacteria</taxon>
        <taxon>Bacillati</taxon>
        <taxon>Actinomycetota</taxon>
        <taxon>Actinomycetes</taxon>
        <taxon>Pseudonocardiales</taxon>
        <taxon>Pseudonocardiaceae</taxon>
        <taxon>Pseudonocardia</taxon>
    </lineage>
</organism>
<dbReference type="GO" id="GO:0046872">
    <property type="term" value="F:metal ion binding"/>
    <property type="evidence" value="ECO:0007669"/>
    <property type="project" value="UniProtKB-KW"/>
</dbReference>
<dbReference type="InterPro" id="IPR050584">
    <property type="entry name" value="Cholesterol_7-desaturase"/>
</dbReference>
<dbReference type="EMBL" id="FOUY01000013">
    <property type="protein sequence ID" value="SFN36182.1"/>
    <property type="molecule type" value="Genomic_DNA"/>
</dbReference>
<evidence type="ECO:0000256" key="4">
    <source>
        <dbReference type="ARBA" id="ARBA00023004"/>
    </source>
</evidence>
<dbReference type="GO" id="GO:0004497">
    <property type="term" value="F:monooxygenase activity"/>
    <property type="evidence" value="ECO:0007669"/>
    <property type="project" value="UniProtKB-ARBA"/>
</dbReference>
<dbReference type="InterPro" id="IPR017941">
    <property type="entry name" value="Rieske_2Fe-2S"/>
</dbReference>
<evidence type="ECO:0000256" key="2">
    <source>
        <dbReference type="ARBA" id="ARBA00022723"/>
    </source>
</evidence>
<evidence type="ECO:0000256" key="1">
    <source>
        <dbReference type="ARBA" id="ARBA00022714"/>
    </source>
</evidence>
<evidence type="ECO:0000259" key="6">
    <source>
        <dbReference type="PROSITE" id="PS51296"/>
    </source>
</evidence>
<proteinExistence type="predicted"/>
<keyword evidence="5" id="KW-0411">Iron-sulfur</keyword>
<keyword evidence="7" id="KW-0223">Dioxygenase</keyword>
<feature type="domain" description="Rieske" evidence="6">
    <location>
        <begin position="7"/>
        <end position="104"/>
    </location>
</feature>
<keyword evidence="1" id="KW-0001">2Fe-2S</keyword>
<keyword evidence="2" id="KW-0479">Metal-binding</keyword>
<dbReference type="OrthoDB" id="147178at2"/>
<dbReference type="Pfam" id="PF00355">
    <property type="entry name" value="Rieske"/>
    <property type="match status" value="1"/>
</dbReference>
<evidence type="ECO:0000256" key="5">
    <source>
        <dbReference type="ARBA" id="ARBA00023014"/>
    </source>
</evidence>
<dbReference type="PANTHER" id="PTHR21266">
    <property type="entry name" value="IRON-SULFUR DOMAIN CONTAINING PROTEIN"/>
    <property type="match status" value="1"/>
</dbReference>